<dbReference type="EMBL" id="JAWDGP010002977">
    <property type="protein sequence ID" value="KAK3778317.1"/>
    <property type="molecule type" value="Genomic_DNA"/>
</dbReference>
<feature type="compositionally biased region" description="Basic and acidic residues" evidence="1">
    <location>
        <begin position="140"/>
        <end position="150"/>
    </location>
</feature>
<sequence length="164" mass="18106">MHCLVTSYNVLQGNEAIKVSGRWSVVRGGQHPSQMDGWLSNSPASRQDSDIPVIKPVIHGLGQEDGQTCPLLTETQVVGRRRCTVGGTALVMIWVYDLGFDAPQHGAQGKKRNPRTILLDQGLEKDQNRATKFTGLTMGKNDDFKTDRSKLQKRKQPCGSENAF</sequence>
<organism evidence="2 3">
    <name type="scientific">Elysia crispata</name>
    <name type="common">lettuce slug</name>
    <dbReference type="NCBI Taxonomy" id="231223"/>
    <lineage>
        <taxon>Eukaryota</taxon>
        <taxon>Metazoa</taxon>
        <taxon>Spiralia</taxon>
        <taxon>Lophotrochozoa</taxon>
        <taxon>Mollusca</taxon>
        <taxon>Gastropoda</taxon>
        <taxon>Heterobranchia</taxon>
        <taxon>Euthyneura</taxon>
        <taxon>Panpulmonata</taxon>
        <taxon>Sacoglossa</taxon>
        <taxon>Placobranchoidea</taxon>
        <taxon>Plakobranchidae</taxon>
        <taxon>Elysia</taxon>
    </lineage>
</organism>
<proteinExistence type="predicted"/>
<keyword evidence="3" id="KW-1185">Reference proteome</keyword>
<evidence type="ECO:0000313" key="2">
    <source>
        <dbReference type="EMBL" id="KAK3778317.1"/>
    </source>
</evidence>
<name>A0AAE1A158_9GAST</name>
<dbReference type="AlphaFoldDB" id="A0AAE1A158"/>
<protein>
    <submittedName>
        <fullName evidence="2">Uncharacterized protein</fullName>
    </submittedName>
</protein>
<dbReference type="Proteomes" id="UP001283361">
    <property type="component" value="Unassembled WGS sequence"/>
</dbReference>
<evidence type="ECO:0000313" key="3">
    <source>
        <dbReference type="Proteomes" id="UP001283361"/>
    </source>
</evidence>
<evidence type="ECO:0000256" key="1">
    <source>
        <dbReference type="SAM" id="MobiDB-lite"/>
    </source>
</evidence>
<reference evidence="2" key="1">
    <citation type="journal article" date="2023" name="G3 (Bethesda)">
        <title>A reference genome for the long-term kleptoplast-retaining sea slug Elysia crispata morphotype clarki.</title>
        <authorList>
            <person name="Eastman K.E."/>
            <person name="Pendleton A.L."/>
            <person name="Shaikh M.A."/>
            <person name="Suttiyut T."/>
            <person name="Ogas R."/>
            <person name="Tomko P."/>
            <person name="Gavelis G."/>
            <person name="Widhalm J.R."/>
            <person name="Wisecaver J.H."/>
        </authorList>
    </citation>
    <scope>NUCLEOTIDE SEQUENCE</scope>
    <source>
        <strain evidence="2">ECLA1</strain>
    </source>
</reference>
<gene>
    <name evidence="2" type="ORF">RRG08_016781</name>
</gene>
<feature type="region of interest" description="Disordered" evidence="1">
    <location>
        <begin position="135"/>
        <end position="164"/>
    </location>
</feature>
<accession>A0AAE1A158</accession>
<comment type="caution">
    <text evidence="2">The sequence shown here is derived from an EMBL/GenBank/DDBJ whole genome shotgun (WGS) entry which is preliminary data.</text>
</comment>